<evidence type="ECO:0000256" key="1">
    <source>
        <dbReference type="ARBA" id="ARBA00004141"/>
    </source>
</evidence>
<dbReference type="RefSeq" id="WP_126991806.1">
    <property type="nucleotide sequence ID" value="NZ_JTFC01000042.1"/>
</dbReference>
<feature type="domain" description="TM2" evidence="6">
    <location>
        <begin position="31"/>
        <end position="67"/>
    </location>
</feature>
<keyword evidence="2 5" id="KW-0812">Transmembrane</keyword>
<dbReference type="AlphaFoldDB" id="A0A433RQ64"/>
<keyword evidence="3 5" id="KW-1133">Transmembrane helix</keyword>
<keyword evidence="8" id="KW-1185">Reference proteome</keyword>
<reference evidence="7 8" key="1">
    <citation type="submission" date="2014-11" db="EMBL/GenBank/DDBJ databases">
        <title>Genome sequence and analysis of novel Kurthia sp.</title>
        <authorList>
            <person name="Lawson J.N."/>
            <person name="Gonzalez J.E."/>
            <person name="Rinauldi L."/>
            <person name="Xuan Z."/>
            <person name="Firman A."/>
            <person name="Shaddox L."/>
            <person name="Trudeau A."/>
            <person name="Shah S."/>
            <person name="Reiman D."/>
        </authorList>
    </citation>
    <scope>NUCLEOTIDE SEQUENCE [LARGE SCALE GENOMIC DNA]</scope>
    <source>
        <strain evidence="7 8">3B1D</strain>
    </source>
</reference>
<evidence type="ECO:0000256" key="4">
    <source>
        <dbReference type="ARBA" id="ARBA00023136"/>
    </source>
</evidence>
<evidence type="ECO:0000313" key="7">
    <source>
        <dbReference type="EMBL" id="RUS52470.1"/>
    </source>
</evidence>
<proteinExistence type="predicted"/>
<evidence type="ECO:0000259" key="6">
    <source>
        <dbReference type="Pfam" id="PF05154"/>
    </source>
</evidence>
<feature type="transmembrane region" description="Helical" evidence="5">
    <location>
        <begin position="50"/>
        <end position="81"/>
    </location>
</feature>
<comment type="subcellular location">
    <subcellularLocation>
        <location evidence="1">Membrane</location>
        <topology evidence="1">Multi-pass membrane protein</topology>
    </subcellularLocation>
</comment>
<dbReference type="EMBL" id="JTFC01000042">
    <property type="protein sequence ID" value="RUS52470.1"/>
    <property type="molecule type" value="Genomic_DNA"/>
</dbReference>
<evidence type="ECO:0000256" key="5">
    <source>
        <dbReference type="SAM" id="Phobius"/>
    </source>
</evidence>
<evidence type="ECO:0000256" key="2">
    <source>
        <dbReference type="ARBA" id="ARBA00022692"/>
    </source>
</evidence>
<comment type="caution">
    <text evidence="7">The sequence shown here is derived from an EMBL/GenBank/DDBJ whole genome shotgun (WGS) entry which is preliminary data.</text>
</comment>
<sequence length="111" mass="13072">MSTVEEKRAAYVEEKLKEDGYRDLKTARKRWIFGLFGVHKFYLNHMGSGLAILTLTLVFFFAFLIDIGVVALGIAIIWWIVDFFRLPTLVEQANVVQREYYEEEAERRIHN</sequence>
<dbReference type="InterPro" id="IPR007829">
    <property type="entry name" value="TM2"/>
</dbReference>
<organism evidence="7 8">
    <name type="scientific">Candidatus Kurthia intestinigallinarum</name>
    <dbReference type="NCBI Taxonomy" id="1562256"/>
    <lineage>
        <taxon>Bacteria</taxon>
        <taxon>Bacillati</taxon>
        <taxon>Bacillota</taxon>
        <taxon>Bacilli</taxon>
        <taxon>Bacillales</taxon>
        <taxon>Caryophanaceae</taxon>
        <taxon>Kurthia</taxon>
    </lineage>
</organism>
<keyword evidence="4 5" id="KW-0472">Membrane</keyword>
<gene>
    <name evidence="7" type="ORF">QI30_17055</name>
</gene>
<dbReference type="GO" id="GO:0016020">
    <property type="term" value="C:membrane"/>
    <property type="evidence" value="ECO:0007669"/>
    <property type="project" value="UniProtKB-SubCell"/>
</dbReference>
<dbReference type="Pfam" id="PF05154">
    <property type="entry name" value="TM2"/>
    <property type="match status" value="1"/>
</dbReference>
<dbReference type="OrthoDB" id="2004788at2"/>
<evidence type="ECO:0000256" key="3">
    <source>
        <dbReference type="ARBA" id="ARBA00022989"/>
    </source>
</evidence>
<evidence type="ECO:0000313" key="8">
    <source>
        <dbReference type="Proteomes" id="UP000288623"/>
    </source>
</evidence>
<accession>A0A433RQ64</accession>
<protein>
    <recommendedName>
        <fullName evidence="6">TM2 domain-containing protein</fullName>
    </recommendedName>
</protein>
<dbReference type="Proteomes" id="UP000288623">
    <property type="component" value="Unassembled WGS sequence"/>
</dbReference>
<name>A0A433RQ64_9BACL</name>